<dbReference type="SUPFAM" id="SSF53474">
    <property type="entry name" value="alpha/beta-Hydrolases"/>
    <property type="match status" value="1"/>
</dbReference>
<dbReference type="InterPro" id="IPR029058">
    <property type="entry name" value="AB_hydrolase_fold"/>
</dbReference>
<dbReference type="Gene3D" id="3.40.50.1820">
    <property type="entry name" value="alpha/beta hydrolase"/>
    <property type="match status" value="1"/>
</dbReference>
<reference evidence="1 2" key="1">
    <citation type="submission" date="2015-01" db="EMBL/GenBank/DDBJ databases">
        <title>Genome sequences of high lactate-tolerant strain Salinicoccus roseus W12 with industrial interest.</title>
        <authorList>
            <person name="Wang H."/>
            <person name="Yu B."/>
        </authorList>
    </citation>
    <scope>NUCLEOTIDE SEQUENCE [LARGE SCALE GENOMIC DNA]</scope>
    <source>
        <strain evidence="1 2">W12</strain>
    </source>
</reference>
<evidence type="ECO:0000313" key="1">
    <source>
        <dbReference type="EMBL" id="KIH71499.1"/>
    </source>
</evidence>
<sequence length="243" mass="28423">MIMDMTPGKIHSIDFKSETLEETYEIQYYLPKNFSDLYKHRVVITFDSQDFFRYGQIERAYEKLRKAEEIDRAIIVGVPYPSVDWRYDYFDPNGEHHEAFITFVAHELISWVDENFPTLKVGTSRTLMGDSLAGSFAFSIAAKYPATFSNALALSPFVDDAFIERFKSQMTLMHLDLYHTIGLEEDDFETISGEQADFLTPNRELNEYLSTQMLEYTYRELDGGHIWKSWKPELEPALRHFLS</sequence>
<evidence type="ECO:0000313" key="2">
    <source>
        <dbReference type="Proteomes" id="UP000031546"/>
    </source>
</evidence>
<gene>
    <name evidence="1" type="ORF">SN16_02155</name>
</gene>
<dbReference type="Proteomes" id="UP000031546">
    <property type="component" value="Unassembled WGS sequence"/>
</dbReference>
<dbReference type="PANTHER" id="PTHR48098">
    <property type="entry name" value="ENTEROCHELIN ESTERASE-RELATED"/>
    <property type="match status" value="1"/>
</dbReference>
<dbReference type="InterPro" id="IPR000801">
    <property type="entry name" value="Esterase-like"/>
</dbReference>
<organism evidence="1 2">
    <name type="scientific">Salinicoccus roseus</name>
    <dbReference type="NCBI Taxonomy" id="45670"/>
    <lineage>
        <taxon>Bacteria</taxon>
        <taxon>Bacillati</taxon>
        <taxon>Bacillota</taxon>
        <taxon>Bacilli</taxon>
        <taxon>Bacillales</taxon>
        <taxon>Staphylococcaceae</taxon>
        <taxon>Salinicoccus</taxon>
    </lineage>
</organism>
<dbReference type="PANTHER" id="PTHR48098:SF3">
    <property type="entry name" value="IRON(III) ENTEROBACTIN ESTERASE"/>
    <property type="match status" value="1"/>
</dbReference>
<protein>
    <recommendedName>
        <fullName evidence="3">Enterochelin esterase-like enzyme</fullName>
    </recommendedName>
</protein>
<dbReference type="AlphaFoldDB" id="A0A0C2HIK5"/>
<accession>A0A0C2HIK5</accession>
<dbReference type="EMBL" id="JXII01000002">
    <property type="protein sequence ID" value="KIH71499.1"/>
    <property type="molecule type" value="Genomic_DNA"/>
</dbReference>
<comment type="caution">
    <text evidence="1">The sequence shown here is derived from an EMBL/GenBank/DDBJ whole genome shotgun (WGS) entry which is preliminary data.</text>
</comment>
<name>A0A0C2HIK5_9STAP</name>
<evidence type="ECO:0008006" key="3">
    <source>
        <dbReference type="Google" id="ProtNLM"/>
    </source>
</evidence>
<proteinExistence type="predicted"/>
<dbReference type="STRING" id="45670.SN16_02155"/>
<dbReference type="Pfam" id="PF00756">
    <property type="entry name" value="Esterase"/>
    <property type="match status" value="1"/>
</dbReference>
<dbReference type="InterPro" id="IPR050583">
    <property type="entry name" value="Mycobacterial_A85_antigen"/>
</dbReference>